<keyword evidence="1" id="KW-0472">Membrane</keyword>
<evidence type="ECO:0000313" key="2">
    <source>
        <dbReference type="EMBL" id="GEM51503.1"/>
    </source>
</evidence>
<gene>
    <name evidence="2" type="ORF">EB1_12930</name>
</gene>
<keyword evidence="1" id="KW-1133">Transmembrane helix</keyword>
<dbReference type="Proteomes" id="UP000321245">
    <property type="component" value="Unassembled WGS sequence"/>
</dbReference>
<accession>A0A511NF95</accession>
<organism evidence="2 3">
    <name type="scientific">Empedobacter brevis NBRC 14943 = ATCC 43319</name>
    <dbReference type="NCBI Taxonomy" id="1218108"/>
    <lineage>
        <taxon>Bacteria</taxon>
        <taxon>Pseudomonadati</taxon>
        <taxon>Bacteroidota</taxon>
        <taxon>Flavobacteriia</taxon>
        <taxon>Flavobacteriales</taxon>
        <taxon>Weeksellaceae</taxon>
        <taxon>Empedobacter</taxon>
    </lineage>
</organism>
<reference evidence="2 3" key="1">
    <citation type="submission" date="2019-07" db="EMBL/GenBank/DDBJ databases">
        <title>Whole genome shotgun sequence of Empedobacter brevis NBRC 14943.</title>
        <authorList>
            <person name="Hosoyama A."/>
            <person name="Uohara A."/>
            <person name="Ohji S."/>
            <person name="Ichikawa N."/>
        </authorList>
    </citation>
    <scope>NUCLEOTIDE SEQUENCE [LARGE SCALE GENOMIC DNA]</scope>
    <source>
        <strain evidence="2 3">NBRC 14943</strain>
    </source>
</reference>
<sequence>MKSIHNPISERDWCTSVVNTYVKLLKVKGTYNAECIYVFSFIVVTTYVKLLKKLLSKSFFVKDMFWVKVLFTELKTRNRLVSPHAIQRFVTNVKETF</sequence>
<keyword evidence="3" id="KW-1185">Reference proteome</keyword>
<keyword evidence="1" id="KW-0812">Transmembrane</keyword>
<comment type="caution">
    <text evidence="2">The sequence shown here is derived from an EMBL/GenBank/DDBJ whole genome shotgun (WGS) entry which is preliminary data.</text>
</comment>
<evidence type="ECO:0000313" key="3">
    <source>
        <dbReference type="Proteomes" id="UP000321245"/>
    </source>
</evidence>
<proteinExistence type="predicted"/>
<feature type="transmembrane region" description="Helical" evidence="1">
    <location>
        <begin position="31"/>
        <end position="50"/>
    </location>
</feature>
<dbReference type="EMBL" id="BJXC01000006">
    <property type="protein sequence ID" value="GEM51503.1"/>
    <property type="molecule type" value="Genomic_DNA"/>
</dbReference>
<name>A0A511NF95_9FLAO</name>
<dbReference type="AlphaFoldDB" id="A0A511NF95"/>
<evidence type="ECO:0000256" key="1">
    <source>
        <dbReference type="SAM" id="Phobius"/>
    </source>
</evidence>
<protein>
    <submittedName>
        <fullName evidence="2">Uncharacterized protein</fullName>
    </submittedName>
</protein>